<keyword evidence="4" id="KW-1185">Reference proteome</keyword>
<sequence length="403" mass="44643">MAFQDDLATHIDRIRNRIPHVQGEEATKQALVVPLLQVLGYDVFDPREVRPEYVADFAVKKAGQFEKIDYAICINGAPAIFIECKPVGAVLEDHGGQVSRYFNATPSVRVAMITDGVKIRVFTDLQQPNIMDQNPWLSIDLLSVKPAEVDVLRRFRKADFSPGDISALAEEMVYYNAILSFVSTQLREPSDAFVRFIAGEIPAVPRVTAKVVERLTPILRKALQSAIVDHVARSFDRSAEPDPEPPPPPAKAQSPAPAKPQAEPAQATAQPAADQRAGIVTTPEELEAMKMVVVWVREAVPNAPIGHRDSKTYFTIHQDNTRKWFVRLGLEEKPMWVALRHVKPEEAKKLAPGIEIAESARFGDSRLLLPTLSDLHKMRTAIISAYEREAARKGDDGGEPAEA</sequence>
<dbReference type="EMBL" id="JAQNDO010000001">
    <property type="protein sequence ID" value="MDC0741615.1"/>
    <property type="molecule type" value="Genomic_DNA"/>
</dbReference>
<reference evidence="3 4" key="1">
    <citation type="submission" date="2022-11" db="EMBL/GenBank/DDBJ databases">
        <title>Minimal conservation of predation-associated metabolite biosynthetic gene clusters underscores biosynthetic potential of Myxococcota including descriptions for ten novel species: Archangium lansinium sp. nov., Myxococcus landrumus sp. nov., Nannocystis bai.</title>
        <authorList>
            <person name="Ahearne A."/>
            <person name="Stevens C."/>
            <person name="Dowd S."/>
        </authorList>
    </citation>
    <scope>NUCLEOTIDE SEQUENCE [LARGE SCALE GENOMIC DNA]</scope>
    <source>
        <strain evidence="3 4">RJM3</strain>
    </source>
</reference>
<accession>A0ABT5EIH3</accession>
<evidence type="ECO:0000256" key="1">
    <source>
        <dbReference type="SAM" id="MobiDB-lite"/>
    </source>
</evidence>
<evidence type="ECO:0000313" key="4">
    <source>
        <dbReference type="Proteomes" id="UP001221411"/>
    </source>
</evidence>
<feature type="domain" description="Restriction endonuclease type I HsdR N-terminal" evidence="2">
    <location>
        <begin position="54"/>
        <end position="129"/>
    </location>
</feature>
<proteinExistence type="predicted"/>
<feature type="region of interest" description="Disordered" evidence="1">
    <location>
        <begin position="236"/>
        <end position="277"/>
    </location>
</feature>
<dbReference type="Proteomes" id="UP001221411">
    <property type="component" value="Unassembled WGS sequence"/>
</dbReference>
<gene>
    <name evidence="3" type="ORF">POL67_09680</name>
</gene>
<protein>
    <submittedName>
        <fullName evidence="3">Type I restriction enzyme HsdR N-terminal domain-containing protein</fullName>
    </submittedName>
</protein>
<feature type="compositionally biased region" description="Low complexity" evidence="1">
    <location>
        <begin position="251"/>
        <end position="277"/>
    </location>
</feature>
<evidence type="ECO:0000259" key="2">
    <source>
        <dbReference type="Pfam" id="PF04313"/>
    </source>
</evidence>
<dbReference type="RefSeq" id="WP_271916939.1">
    <property type="nucleotide sequence ID" value="NZ_JAQNDO010000001.1"/>
</dbReference>
<dbReference type="Pfam" id="PF04313">
    <property type="entry name" value="HSDR_N"/>
    <property type="match status" value="1"/>
</dbReference>
<name>A0ABT5EIH3_9BACT</name>
<dbReference type="InterPro" id="IPR007409">
    <property type="entry name" value="Restrct_endonuc_type1_HsdR_N"/>
</dbReference>
<organism evidence="3 4">
    <name type="scientific">Polyangium mundeleinium</name>
    <dbReference type="NCBI Taxonomy" id="2995306"/>
    <lineage>
        <taxon>Bacteria</taxon>
        <taxon>Pseudomonadati</taxon>
        <taxon>Myxococcota</taxon>
        <taxon>Polyangia</taxon>
        <taxon>Polyangiales</taxon>
        <taxon>Polyangiaceae</taxon>
        <taxon>Polyangium</taxon>
    </lineage>
</organism>
<evidence type="ECO:0000313" key="3">
    <source>
        <dbReference type="EMBL" id="MDC0741615.1"/>
    </source>
</evidence>
<comment type="caution">
    <text evidence="3">The sequence shown here is derived from an EMBL/GenBank/DDBJ whole genome shotgun (WGS) entry which is preliminary data.</text>
</comment>